<evidence type="ECO:0000256" key="1">
    <source>
        <dbReference type="SAM" id="Phobius"/>
    </source>
</evidence>
<accession>A0A7J8YPW7</accession>
<comment type="caution">
    <text evidence="2">The sequence shown here is derived from an EMBL/GenBank/DDBJ whole genome shotgun (WGS) entry which is preliminary data.</text>
</comment>
<dbReference type="EMBL" id="JABFAA010252478">
    <property type="protein sequence ID" value="MBA0701380.1"/>
    <property type="molecule type" value="Genomic_DNA"/>
</dbReference>
<reference evidence="2 3" key="1">
    <citation type="journal article" date="2019" name="Genome Biol. Evol.">
        <title>Insights into the evolution of the New World diploid cottons (Gossypium, subgenus Houzingenia) based on genome sequencing.</title>
        <authorList>
            <person name="Grover C.E."/>
            <person name="Arick M.A. 2nd"/>
            <person name="Thrash A."/>
            <person name="Conover J.L."/>
            <person name="Sanders W.S."/>
            <person name="Peterson D.G."/>
            <person name="Frelichowski J.E."/>
            <person name="Scheffler J.A."/>
            <person name="Scheffler B.E."/>
            <person name="Wendel J.F."/>
        </authorList>
    </citation>
    <scope>NUCLEOTIDE SEQUENCE [LARGE SCALE GENOMIC DNA]</scope>
    <source>
        <strain evidence="2">185</strain>
        <tissue evidence="2">Leaf</tissue>
    </source>
</reference>
<feature type="non-terminal residue" evidence="2">
    <location>
        <position position="37"/>
    </location>
</feature>
<proteinExistence type="predicted"/>
<keyword evidence="1" id="KW-1133">Transmembrane helix</keyword>
<keyword evidence="1" id="KW-0472">Membrane</keyword>
<feature type="transmembrane region" description="Helical" evidence="1">
    <location>
        <begin position="12"/>
        <end position="29"/>
    </location>
</feature>
<protein>
    <submittedName>
        <fullName evidence="2">Uncharacterized protein</fullName>
    </submittedName>
</protein>
<gene>
    <name evidence="2" type="ORF">Goari_022978</name>
</gene>
<keyword evidence="3" id="KW-1185">Reference proteome</keyword>
<sequence length="37" mass="4197">MLKLVVRLLAESLWAFLGMLFLELLRIFVSSSQTSLA</sequence>
<organism evidence="2 3">
    <name type="scientific">Gossypium aridum</name>
    <name type="common">American cotton</name>
    <name type="synonym">Erioxylum aridum</name>
    <dbReference type="NCBI Taxonomy" id="34290"/>
    <lineage>
        <taxon>Eukaryota</taxon>
        <taxon>Viridiplantae</taxon>
        <taxon>Streptophyta</taxon>
        <taxon>Embryophyta</taxon>
        <taxon>Tracheophyta</taxon>
        <taxon>Spermatophyta</taxon>
        <taxon>Magnoliopsida</taxon>
        <taxon>eudicotyledons</taxon>
        <taxon>Gunneridae</taxon>
        <taxon>Pentapetalae</taxon>
        <taxon>rosids</taxon>
        <taxon>malvids</taxon>
        <taxon>Malvales</taxon>
        <taxon>Malvaceae</taxon>
        <taxon>Malvoideae</taxon>
        <taxon>Gossypium</taxon>
    </lineage>
</organism>
<name>A0A7J8YPW7_GOSAI</name>
<evidence type="ECO:0000313" key="2">
    <source>
        <dbReference type="EMBL" id="MBA0701380.1"/>
    </source>
</evidence>
<dbReference type="AlphaFoldDB" id="A0A7J8YPW7"/>
<dbReference type="Proteomes" id="UP000593577">
    <property type="component" value="Unassembled WGS sequence"/>
</dbReference>
<evidence type="ECO:0000313" key="3">
    <source>
        <dbReference type="Proteomes" id="UP000593577"/>
    </source>
</evidence>
<keyword evidence="1" id="KW-0812">Transmembrane</keyword>